<organism evidence="3 4">
    <name type="scientific">Mycolicibacterium parafortuitum</name>
    <name type="common">Mycobacterium parafortuitum</name>
    <dbReference type="NCBI Taxonomy" id="39692"/>
    <lineage>
        <taxon>Bacteria</taxon>
        <taxon>Bacillati</taxon>
        <taxon>Actinomycetota</taxon>
        <taxon>Actinomycetes</taxon>
        <taxon>Mycobacteriales</taxon>
        <taxon>Mycobacteriaceae</taxon>
        <taxon>Mycolicibacterium</taxon>
    </lineage>
</organism>
<reference evidence="3 4" key="1">
    <citation type="submission" date="2018-05" db="EMBL/GenBank/DDBJ databases">
        <authorList>
            <consortium name="IHU Genomes"/>
        </authorList>
    </citation>
    <scope>NUCLEOTIDE SEQUENCE [LARGE SCALE GENOMIC DNA]</scope>
    <source>
        <strain evidence="3 4">P7335</strain>
    </source>
</reference>
<gene>
    <name evidence="3" type="ORF">MPP7335_02780</name>
</gene>
<keyword evidence="2" id="KW-0732">Signal</keyword>
<proteinExistence type="predicted"/>
<feature type="signal peptide" evidence="2">
    <location>
        <begin position="1"/>
        <end position="29"/>
    </location>
</feature>
<evidence type="ECO:0000313" key="4">
    <source>
        <dbReference type="Proteomes" id="UP000252008"/>
    </source>
</evidence>
<sequence length="446" mass="43573">MSTAVRRPVAAGVALLGASAIAISPVTPAQDLSLATLNPPALYSAGVDLLASSDVLAVYQKVFADAGAGLDALIANAEPGQLPKQFIDNQIASATALAAGLGGTASGIADALKTEVPQLLQAAVTALAAGQLSEAFDNLVQIPLAVALPITDLVPALQEVLTKPLKNIVNIVNSFATDTLGTTLLLSGFIAPLISTPAAIFAAVQNVVDAFGTSPSAVVDALLTAPATIIDGFLNGGYGPDLGALVSPGLPVKAGGLLSSAGVVFLPDGSFFVNTGGPLAAFQQLITKITDAITPAAPTTAVVSTAAVASLPAPASATVTLATAEAPTASESEPAPSKPAASESATGATEDSPAAVEDSTEAESDAAGNGTDADSIGNDGAANNGATHDSASNNGAGHDGAGTDGSGKSDSGKADSGGESRAPHKPRTARRDESGSHHESKAGADD</sequence>
<dbReference type="RefSeq" id="WP_083141396.1">
    <property type="nucleotide sequence ID" value="NZ_MVID01000001.1"/>
</dbReference>
<protein>
    <recommendedName>
        <fullName evidence="5">PE-PGRS family protein</fullName>
    </recommendedName>
</protein>
<evidence type="ECO:0000256" key="2">
    <source>
        <dbReference type="SAM" id="SignalP"/>
    </source>
</evidence>
<name>A0A375YIW9_MYCPF</name>
<keyword evidence="4" id="KW-1185">Reference proteome</keyword>
<feature type="compositionally biased region" description="Basic and acidic residues" evidence="1">
    <location>
        <begin position="429"/>
        <end position="446"/>
    </location>
</feature>
<dbReference type="Proteomes" id="UP000252008">
    <property type="component" value="Unassembled WGS sequence"/>
</dbReference>
<feature type="region of interest" description="Disordered" evidence="1">
    <location>
        <begin position="324"/>
        <end position="446"/>
    </location>
</feature>
<feature type="compositionally biased region" description="Basic and acidic residues" evidence="1">
    <location>
        <begin position="410"/>
        <end position="422"/>
    </location>
</feature>
<dbReference type="AlphaFoldDB" id="A0A375YIW9"/>
<dbReference type="STRING" id="39692.BST38_01130"/>
<evidence type="ECO:0000256" key="1">
    <source>
        <dbReference type="SAM" id="MobiDB-lite"/>
    </source>
</evidence>
<feature type="compositionally biased region" description="Low complexity" evidence="1">
    <location>
        <begin position="324"/>
        <end position="346"/>
    </location>
</feature>
<evidence type="ECO:0008006" key="5">
    <source>
        <dbReference type="Google" id="ProtNLM"/>
    </source>
</evidence>
<feature type="chain" id="PRO_5038567958" description="PE-PGRS family protein" evidence="2">
    <location>
        <begin position="30"/>
        <end position="446"/>
    </location>
</feature>
<feature type="compositionally biased region" description="Polar residues" evidence="1">
    <location>
        <begin position="384"/>
        <end position="395"/>
    </location>
</feature>
<dbReference type="EMBL" id="UEGS01000001">
    <property type="protein sequence ID" value="SRX81033.1"/>
    <property type="molecule type" value="Genomic_DNA"/>
</dbReference>
<accession>A0A375YIW9</accession>
<evidence type="ECO:0000313" key="3">
    <source>
        <dbReference type="EMBL" id="SRX81033.1"/>
    </source>
</evidence>